<dbReference type="InterPro" id="IPR011067">
    <property type="entry name" value="Plasmid_toxin/cell-grow_inhib"/>
</dbReference>
<dbReference type="GO" id="GO:0004521">
    <property type="term" value="F:RNA endonuclease activity"/>
    <property type="evidence" value="ECO:0007669"/>
    <property type="project" value="TreeGrafter"/>
</dbReference>
<dbReference type="GeneID" id="93670666"/>
<name>A0A269XML6_9LACO</name>
<dbReference type="PANTHER" id="PTHR33988">
    <property type="entry name" value="ENDORIBONUCLEASE MAZF-RELATED"/>
    <property type="match status" value="1"/>
</dbReference>
<organism evidence="3 4">
    <name type="scientific">Lentilactobacillus parakefiri</name>
    <dbReference type="NCBI Taxonomy" id="152332"/>
    <lineage>
        <taxon>Bacteria</taxon>
        <taxon>Bacillati</taxon>
        <taxon>Bacillota</taxon>
        <taxon>Bacilli</taxon>
        <taxon>Lactobacillales</taxon>
        <taxon>Lactobacillaceae</taxon>
        <taxon>Lentilactobacillus</taxon>
    </lineage>
</organism>
<dbReference type="GO" id="GO:0016075">
    <property type="term" value="P:rRNA catabolic process"/>
    <property type="evidence" value="ECO:0007669"/>
    <property type="project" value="TreeGrafter"/>
</dbReference>
<keyword evidence="2" id="KW-1277">Toxin-antitoxin system</keyword>
<dbReference type="InterPro" id="IPR003477">
    <property type="entry name" value="PemK-like"/>
</dbReference>
<evidence type="ECO:0000313" key="3">
    <source>
        <dbReference type="EMBL" id="PAK74379.1"/>
    </source>
</evidence>
<dbReference type="AlphaFoldDB" id="A0A269XML6"/>
<gene>
    <name evidence="3" type="ORF">B8W98_12255</name>
</gene>
<comment type="similarity">
    <text evidence="1">Belongs to the PemK/MazF family.</text>
</comment>
<evidence type="ECO:0000313" key="4">
    <source>
        <dbReference type="Proteomes" id="UP000216802"/>
    </source>
</evidence>
<dbReference type="Gene3D" id="2.30.30.110">
    <property type="match status" value="1"/>
</dbReference>
<evidence type="ECO:0000256" key="1">
    <source>
        <dbReference type="ARBA" id="ARBA00007521"/>
    </source>
</evidence>
<accession>A0A269XML6</accession>
<dbReference type="SUPFAM" id="SSF50118">
    <property type="entry name" value="Cell growth inhibitor/plasmid maintenance toxic component"/>
    <property type="match status" value="1"/>
</dbReference>
<dbReference type="GO" id="GO:0006402">
    <property type="term" value="P:mRNA catabolic process"/>
    <property type="evidence" value="ECO:0007669"/>
    <property type="project" value="TreeGrafter"/>
</dbReference>
<dbReference type="Proteomes" id="UP000216802">
    <property type="component" value="Unassembled WGS sequence"/>
</dbReference>
<dbReference type="RefSeq" id="WP_002442047.1">
    <property type="nucleotide sequence ID" value="NZ_NCXI01000268.1"/>
</dbReference>
<reference evidence="3 4" key="1">
    <citation type="submission" date="2017-04" db="EMBL/GenBank/DDBJ databases">
        <title>Kefir bacterial isolates.</title>
        <authorList>
            <person name="Kim Y."/>
            <person name="Blasche S."/>
            <person name="Patil K.R."/>
        </authorList>
    </citation>
    <scope>NUCLEOTIDE SEQUENCE [LARGE SCALE GENOMIC DNA]</scope>
    <source>
        <strain evidence="3 4">OG2</strain>
    </source>
</reference>
<dbReference type="GO" id="GO:0003677">
    <property type="term" value="F:DNA binding"/>
    <property type="evidence" value="ECO:0007669"/>
    <property type="project" value="InterPro"/>
</dbReference>
<comment type="caution">
    <text evidence="3">The sequence shown here is derived from an EMBL/GenBank/DDBJ whole genome shotgun (WGS) entry which is preliminary data.</text>
</comment>
<dbReference type="Pfam" id="PF02452">
    <property type="entry name" value="PemK_toxin"/>
    <property type="match status" value="1"/>
</dbReference>
<proteinExistence type="inferred from homology"/>
<evidence type="ECO:0000256" key="2">
    <source>
        <dbReference type="ARBA" id="ARBA00022649"/>
    </source>
</evidence>
<dbReference type="EMBL" id="NCXI01000268">
    <property type="protein sequence ID" value="PAK74379.1"/>
    <property type="molecule type" value="Genomic_DNA"/>
</dbReference>
<sequence>MSIKQFDIYYIDLDPTRGREKQKIRPCLIVNNNMTIKGTDFVWVLPITNREKRYPLDIEVKTKKGLVTGVIDTLQIRALDLNEREHNYKDELQDNLKNVVLQAIKTYLKPSS</sequence>
<protein>
    <submittedName>
        <fullName evidence="3">Growth inhibitor PemK</fullName>
    </submittedName>
</protein>